<dbReference type="InterPro" id="IPR000092">
    <property type="entry name" value="Polyprenyl_synt"/>
</dbReference>
<dbReference type="InterPro" id="IPR008949">
    <property type="entry name" value="Isoprenoid_synthase_dom_sf"/>
</dbReference>
<comment type="caution">
    <text evidence="7">The sequence shown here is derived from an EMBL/GenBank/DDBJ whole genome shotgun (WGS) entry which is preliminary data.</text>
</comment>
<dbReference type="PANTHER" id="PTHR12001:SF85">
    <property type="entry name" value="SHORT CHAIN ISOPRENYL DIPHOSPHATE SYNTHASE"/>
    <property type="match status" value="1"/>
</dbReference>
<dbReference type="PROSITE" id="PS00444">
    <property type="entry name" value="POLYPRENYL_SYNTHASE_2"/>
    <property type="match status" value="1"/>
</dbReference>
<evidence type="ECO:0000256" key="3">
    <source>
        <dbReference type="ARBA" id="ARBA00022679"/>
    </source>
</evidence>
<keyword evidence="3 6" id="KW-0808">Transferase</keyword>
<dbReference type="Gene3D" id="1.10.600.10">
    <property type="entry name" value="Farnesyl Diphosphate Synthase"/>
    <property type="match status" value="1"/>
</dbReference>
<dbReference type="EMBL" id="JAMZEC010000001">
    <property type="protein sequence ID" value="MCP2349888.1"/>
    <property type="molecule type" value="Genomic_DNA"/>
</dbReference>
<keyword evidence="8" id="KW-1185">Reference proteome</keyword>
<keyword evidence="4" id="KW-0479">Metal-binding</keyword>
<evidence type="ECO:0000256" key="6">
    <source>
        <dbReference type="RuleBase" id="RU004466"/>
    </source>
</evidence>
<dbReference type="EC" id="2.5.1.10" evidence="7"/>
<evidence type="ECO:0000313" key="8">
    <source>
        <dbReference type="Proteomes" id="UP001320766"/>
    </source>
</evidence>
<accession>A0ABT1K7C2</accession>
<dbReference type="EC" id="2.5.1.29" evidence="7"/>
<name>A0ABT1K7C2_9ACTN</name>
<dbReference type="SUPFAM" id="SSF48576">
    <property type="entry name" value="Terpenoid synthases"/>
    <property type="match status" value="1"/>
</dbReference>
<dbReference type="EC" id="2.5.1.1" evidence="7"/>
<dbReference type="PANTHER" id="PTHR12001">
    <property type="entry name" value="GERANYLGERANYL PYROPHOSPHATE SYNTHASE"/>
    <property type="match status" value="1"/>
</dbReference>
<evidence type="ECO:0000256" key="5">
    <source>
        <dbReference type="ARBA" id="ARBA00022842"/>
    </source>
</evidence>
<gene>
    <name evidence="7" type="ORF">HD595_006010</name>
</gene>
<dbReference type="GO" id="GO:0004311">
    <property type="term" value="F:geranylgeranyl diphosphate synthase activity"/>
    <property type="evidence" value="ECO:0007669"/>
    <property type="project" value="UniProtKB-EC"/>
</dbReference>
<dbReference type="InterPro" id="IPR033749">
    <property type="entry name" value="Polyprenyl_synt_CS"/>
</dbReference>
<evidence type="ECO:0000256" key="2">
    <source>
        <dbReference type="ARBA" id="ARBA00006706"/>
    </source>
</evidence>
<sequence length="361" mass="38219">MTMTVLTGSVRELVDRHLTEIVERATGELGFVGDEGVGTVRRFLADFVLRGGKRLRPSFVYWGHRAAGGRPEELDAVLSAGCAVELVHACALLLDDVMDESGTRRGRVTAHLALAEEHRRAGWRGDPRRHGESVATLLGLLAYTWADSAMLAARGSYRAWEVFTRLRVELIGGQYLDLVNAAHGRATRRRIMEIAAYKSGKYTVERPLHLGHALAGGDGATLAALSAYAAPLGQAFQLRDDVLGVFGDPARTGKPAGADLLLGKQTYLLAEARARTGELGAAILGPVRDEAKVGGAADVRHEVDLAAARELIVGCGALEAAERRIGALAGEAAAALEAPCLPADAAAALVELARQATERVA</sequence>
<evidence type="ECO:0000313" key="7">
    <source>
        <dbReference type="EMBL" id="MCP2349888.1"/>
    </source>
</evidence>
<dbReference type="GO" id="GO:0004161">
    <property type="term" value="F:dimethylallyltranstransferase activity"/>
    <property type="evidence" value="ECO:0007669"/>
    <property type="project" value="UniProtKB-EC"/>
</dbReference>
<protein>
    <submittedName>
        <fullName evidence="7">Geranylgeranyl diphosphate synthase type I</fullName>
        <ecNumber evidence="7">2.5.1.1</ecNumber>
        <ecNumber evidence="7">2.5.1.10</ecNumber>
        <ecNumber evidence="7">2.5.1.29</ecNumber>
    </submittedName>
</protein>
<dbReference type="SFLD" id="SFLDS00005">
    <property type="entry name" value="Isoprenoid_Synthase_Type_I"/>
    <property type="match status" value="1"/>
</dbReference>
<dbReference type="GO" id="GO:0004337">
    <property type="term" value="F:(2E,6E)-farnesyl diphosphate synthase activity"/>
    <property type="evidence" value="ECO:0007669"/>
    <property type="project" value="UniProtKB-EC"/>
</dbReference>
<evidence type="ECO:0000256" key="1">
    <source>
        <dbReference type="ARBA" id="ARBA00001946"/>
    </source>
</evidence>
<comment type="similarity">
    <text evidence="2 6">Belongs to the FPP/GGPP synthase family.</text>
</comment>
<dbReference type="Pfam" id="PF00348">
    <property type="entry name" value="polyprenyl_synt"/>
    <property type="match status" value="1"/>
</dbReference>
<keyword evidence="5" id="KW-0460">Magnesium</keyword>
<organism evidence="7 8">
    <name type="scientific">Nonomuraea roseoviolacea subsp. carminata</name>
    <dbReference type="NCBI Taxonomy" id="160689"/>
    <lineage>
        <taxon>Bacteria</taxon>
        <taxon>Bacillati</taxon>
        <taxon>Actinomycetota</taxon>
        <taxon>Actinomycetes</taxon>
        <taxon>Streptosporangiales</taxon>
        <taxon>Streptosporangiaceae</taxon>
        <taxon>Nonomuraea</taxon>
    </lineage>
</organism>
<dbReference type="CDD" id="cd00685">
    <property type="entry name" value="Trans_IPPS_HT"/>
    <property type="match status" value="1"/>
</dbReference>
<comment type="cofactor">
    <cofactor evidence="1">
        <name>Mg(2+)</name>
        <dbReference type="ChEBI" id="CHEBI:18420"/>
    </cofactor>
</comment>
<dbReference type="Proteomes" id="UP001320766">
    <property type="component" value="Unassembled WGS sequence"/>
</dbReference>
<dbReference type="PROSITE" id="PS00723">
    <property type="entry name" value="POLYPRENYL_SYNTHASE_1"/>
    <property type="match status" value="1"/>
</dbReference>
<reference evidence="7 8" key="1">
    <citation type="submission" date="2022-06" db="EMBL/GenBank/DDBJ databases">
        <title>Sequencing the genomes of 1000 actinobacteria strains.</title>
        <authorList>
            <person name="Klenk H.-P."/>
        </authorList>
    </citation>
    <scope>NUCLEOTIDE SEQUENCE [LARGE SCALE GENOMIC DNA]</scope>
    <source>
        <strain evidence="7 8">DSM 44170</strain>
    </source>
</reference>
<evidence type="ECO:0000256" key="4">
    <source>
        <dbReference type="ARBA" id="ARBA00022723"/>
    </source>
</evidence>
<proteinExistence type="inferred from homology"/>